<dbReference type="GO" id="GO:0031177">
    <property type="term" value="F:phosphopantetheine binding"/>
    <property type="evidence" value="ECO:0007669"/>
    <property type="project" value="InterPro"/>
</dbReference>
<dbReference type="Pfam" id="PF02801">
    <property type="entry name" value="Ketoacyl-synt_C"/>
    <property type="match status" value="1"/>
</dbReference>
<dbReference type="FunFam" id="1.10.1200.10:FF:000019">
    <property type="entry name" value="Phenolpthiocerol synthesis type-I polyketide synthase PPSA"/>
    <property type="match status" value="1"/>
</dbReference>
<evidence type="ECO:0000256" key="3">
    <source>
        <dbReference type="ARBA" id="ARBA00004792"/>
    </source>
</evidence>
<evidence type="ECO:0000259" key="11">
    <source>
        <dbReference type="PROSITE" id="PS50075"/>
    </source>
</evidence>
<dbReference type="InterPro" id="IPR036291">
    <property type="entry name" value="NAD(P)-bd_dom_sf"/>
</dbReference>
<dbReference type="SUPFAM" id="SSF51735">
    <property type="entry name" value="NAD(P)-binding Rossmann-fold domains"/>
    <property type="match status" value="1"/>
</dbReference>
<dbReference type="SMART" id="SM00823">
    <property type="entry name" value="PKS_PP"/>
    <property type="match status" value="1"/>
</dbReference>
<name>A0A1V1P6L4_9BACT</name>
<dbReference type="Pfam" id="PF00550">
    <property type="entry name" value="PP-binding"/>
    <property type="match status" value="1"/>
</dbReference>
<sequence>MITGGAGGLGLIFAKEIISQAKDTTLILTGRSPINEELISELGVKIEYRQTDVSRKKDVVRLIDNIIGDFGKLDGIIHSAGVIRDNFIIKKSSEEFREVLAPKVTGLVNLHESIKDLPLDFFILFSSGSGALGNVGQADYSCANAFMDAYARYHRGKILSVNWPLWKDGGMKIDEASEKMMLQITGMAAMETENGIRSLYRCIASDYCQVMVMEGRIRQMRLNLSMKYPVLVPEPSKNVELDDAEFFEEKVQQYLKNLLSPVIGLASKRIRTDVPMEEYGIDSIMVMELTDQLEEVFGTLSKTLFFEYKTINELADYLLKKHSGKLLEMLGDNKSEAVEATDSKNEYQPVYNKRRRFSSGFVKTDRSENKTDIAIIGLTGRYPKASNINELRKILKNGVDCITEIPKNRWDHSLYFDSEKGKKGKTYCKWGGFIDDVDRFDPLFFNISPSEAAMTDPQERLFLECVWNLLEEAGYTRESLQNKYDGKVGVFAGAMYQYYHAFDSDITTESAISLLGFSDIANRVSYFFNFQGPSVATDTMCSSAGVSIHYACESLKNGHCKVAIAGGVNLTIHPKKYIGLSHLMMLGSHPDSRSFADGDGYLPSEGVGAVLLKPLEDAVNDHDNILAVIKSTAINHGGRSNGYFVPNPNAQAQLIVDNFNKSGIDPRTVTYVEASANGSALGDPIEISGQVKAFKNFTPDQQFCSIGSVKSNMGHLESVSAMAQLSKVILQFQDKQLFPSIKVYPLNPNIDFDGTPFYLQKNLSEWKRPVIKLNGKEQECPRRATVSSFGAGGSNAHLILEEYVADENESDSVPVDNADCIAVFSAKNQDCLQTLMQQMYDFIDNHEKIPLPEIIYTLQTGREAMQCRIAMVVDSRNDLLETMKACLAADDRSSLDMKVFWGNAQDSDSSMNLPGKMGEDYIRAMLAERNMEKLADFWSKGGTLPWESLYDGKKPKHISLPTYPFEKKHCWIETEKITDSLTN</sequence>
<reference evidence="14" key="1">
    <citation type="submission" date="2012-11" db="EMBL/GenBank/DDBJ databases">
        <authorList>
            <person name="Lucero-Rivera Y.E."/>
            <person name="Tovar-Ramirez D."/>
        </authorList>
    </citation>
    <scope>NUCLEOTIDE SEQUENCE [LARGE SCALE GENOMIC DNA]</scope>
    <source>
        <strain evidence="14">Araruama</strain>
    </source>
</reference>
<dbReference type="InterPro" id="IPR014031">
    <property type="entry name" value="Ketoacyl_synth_C"/>
</dbReference>
<proteinExistence type="predicted"/>
<keyword evidence="4" id="KW-0596">Phosphopantetheine</keyword>
<keyword evidence="8" id="KW-0677">Repeat</keyword>
<dbReference type="InterPro" id="IPR057326">
    <property type="entry name" value="KR_dom"/>
</dbReference>
<dbReference type="InterPro" id="IPR016039">
    <property type="entry name" value="Thiolase-like"/>
</dbReference>
<evidence type="ECO:0000256" key="8">
    <source>
        <dbReference type="ARBA" id="ARBA00022737"/>
    </source>
</evidence>
<dbReference type="PANTHER" id="PTHR43775:SF37">
    <property type="entry name" value="SI:DKEY-61P9.11"/>
    <property type="match status" value="1"/>
</dbReference>
<dbReference type="Gene3D" id="1.10.1240.100">
    <property type="match status" value="1"/>
</dbReference>
<dbReference type="InterPro" id="IPR050091">
    <property type="entry name" value="PKS_NRPS_Biosynth_Enz"/>
</dbReference>
<dbReference type="InterPro" id="IPR013968">
    <property type="entry name" value="PKS_KR"/>
</dbReference>
<feature type="domain" description="Ketosynthase family 3 (KS3)" evidence="12">
    <location>
        <begin position="370"/>
        <end position="802"/>
    </location>
</feature>
<dbReference type="CDD" id="cd00833">
    <property type="entry name" value="PKS"/>
    <property type="match status" value="1"/>
</dbReference>
<dbReference type="Pfam" id="PF00109">
    <property type="entry name" value="ketoacyl-synt"/>
    <property type="match status" value="1"/>
</dbReference>
<comment type="caution">
    <text evidence="13">The sequence shown here is derived from an EMBL/GenBank/DDBJ whole genome shotgun (WGS) entry which is preliminary data.</text>
</comment>
<evidence type="ECO:0000256" key="10">
    <source>
        <dbReference type="ARBA" id="ARBA00023268"/>
    </source>
</evidence>
<organism evidence="13 14">
    <name type="scientific">Candidatus Magnetoglobus multicellularis str. Araruama</name>
    <dbReference type="NCBI Taxonomy" id="890399"/>
    <lineage>
        <taxon>Bacteria</taxon>
        <taxon>Pseudomonadati</taxon>
        <taxon>Thermodesulfobacteriota</taxon>
        <taxon>Desulfobacteria</taxon>
        <taxon>Desulfobacterales</taxon>
        <taxon>Desulfobacteraceae</taxon>
        <taxon>Candidatus Magnetoglobus</taxon>
    </lineage>
</organism>
<evidence type="ECO:0000313" key="14">
    <source>
        <dbReference type="Proteomes" id="UP000189670"/>
    </source>
</evidence>
<dbReference type="GO" id="GO:0005886">
    <property type="term" value="C:plasma membrane"/>
    <property type="evidence" value="ECO:0007669"/>
    <property type="project" value="TreeGrafter"/>
</dbReference>
<evidence type="ECO:0000256" key="6">
    <source>
        <dbReference type="ARBA" id="ARBA00022553"/>
    </source>
</evidence>
<dbReference type="InterPro" id="IPR020806">
    <property type="entry name" value="PKS_PP-bd"/>
</dbReference>
<dbReference type="AlphaFoldDB" id="A0A1V1P6L4"/>
<gene>
    <name evidence="13" type="ORF">OMM_03254</name>
</gene>
<dbReference type="SMART" id="SM00825">
    <property type="entry name" value="PKS_KS"/>
    <property type="match status" value="1"/>
</dbReference>
<dbReference type="PROSITE" id="PS00012">
    <property type="entry name" value="PHOSPHOPANTETHEINE"/>
    <property type="match status" value="1"/>
</dbReference>
<keyword evidence="10" id="KW-0511">Multifunctional enzyme</keyword>
<dbReference type="GO" id="GO:0004312">
    <property type="term" value="F:fatty acid synthase activity"/>
    <property type="evidence" value="ECO:0007669"/>
    <property type="project" value="TreeGrafter"/>
</dbReference>
<dbReference type="SMART" id="SM01294">
    <property type="entry name" value="PKS_PP_betabranch"/>
    <property type="match status" value="1"/>
</dbReference>
<evidence type="ECO:0000256" key="4">
    <source>
        <dbReference type="ARBA" id="ARBA00022450"/>
    </source>
</evidence>
<dbReference type="CDD" id="cd08953">
    <property type="entry name" value="KR_2_SDR_x"/>
    <property type="match status" value="1"/>
</dbReference>
<evidence type="ECO:0000259" key="12">
    <source>
        <dbReference type="PROSITE" id="PS52004"/>
    </source>
</evidence>
<dbReference type="Pfam" id="PF22336">
    <property type="entry name" value="RhiE-like_linker"/>
    <property type="match status" value="1"/>
</dbReference>
<dbReference type="Gene3D" id="1.10.1200.10">
    <property type="entry name" value="ACP-like"/>
    <property type="match status" value="1"/>
</dbReference>
<dbReference type="EMBL" id="ATBP01000426">
    <property type="protein sequence ID" value="ETR70424.1"/>
    <property type="molecule type" value="Genomic_DNA"/>
</dbReference>
<comment type="subcellular location">
    <subcellularLocation>
        <location evidence="2">Cytoplasm</location>
    </subcellularLocation>
</comment>
<dbReference type="InterPro" id="IPR036736">
    <property type="entry name" value="ACP-like_sf"/>
</dbReference>
<dbReference type="GO" id="GO:0071770">
    <property type="term" value="P:DIM/DIP cell wall layer assembly"/>
    <property type="evidence" value="ECO:0007669"/>
    <property type="project" value="TreeGrafter"/>
</dbReference>
<keyword evidence="5" id="KW-0963">Cytoplasm</keyword>
<dbReference type="SUPFAM" id="SSF47336">
    <property type="entry name" value="ACP-like"/>
    <property type="match status" value="1"/>
</dbReference>
<dbReference type="GO" id="GO:0006633">
    <property type="term" value="P:fatty acid biosynthetic process"/>
    <property type="evidence" value="ECO:0007669"/>
    <property type="project" value="TreeGrafter"/>
</dbReference>
<dbReference type="InterPro" id="IPR006162">
    <property type="entry name" value="Ppantetheine_attach_site"/>
</dbReference>
<dbReference type="Gene3D" id="3.40.47.10">
    <property type="match status" value="1"/>
</dbReference>
<dbReference type="InterPro" id="IPR014030">
    <property type="entry name" value="Ketoacyl_synth_N"/>
</dbReference>
<keyword evidence="7" id="KW-0808">Transferase</keyword>
<dbReference type="PROSITE" id="PS52004">
    <property type="entry name" value="KS3_2"/>
    <property type="match status" value="1"/>
</dbReference>
<dbReference type="InterPro" id="IPR054514">
    <property type="entry name" value="RhiE-like_linker"/>
</dbReference>
<dbReference type="SUPFAM" id="SSF53901">
    <property type="entry name" value="Thiolase-like"/>
    <property type="match status" value="1"/>
</dbReference>
<keyword evidence="6" id="KW-0597">Phosphoprotein</keyword>
<evidence type="ECO:0000256" key="9">
    <source>
        <dbReference type="ARBA" id="ARBA00022857"/>
    </source>
</evidence>
<evidence type="ECO:0000256" key="1">
    <source>
        <dbReference type="ARBA" id="ARBA00001957"/>
    </source>
</evidence>
<evidence type="ECO:0000256" key="2">
    <source>
        <dbReference type="ARBA" id="ARBA00004496"/>
    </source>
</evidence>
<feature type="domain" description="Carrier" evidence="11">
    <location>
        <begin position="249"/>
        <end position="322"/>
    </location>
</feature>
<dbReference type="SMART" id="SM00822">
    <property type="entry name" value="PKS_KR"/>
    <property type="match status" value="1"/>
</dbReference>
<accession>A0A1V1P6L4</accession>
<evidence type="ECO:0000256" key="5">
    <source>
        <dbReference type="ARBA" id="ARBA00022490"/>
    </source>
</evidence>
<keyword evidence="9" id="KW-0521">NADP</keyword>
<dbReference type="GO" id="GO:0005737">
    <property type="term" value="C:cytoplasm"/>
    <property type="evidence" value="ECO:0007669"/>
    <property type="project" value="UniProtKB-SubCell"/>
</dbReference>
<dbReference type="Pfam" id="PF08659">
    <property type="entry name" value="KR"/>
    <property type="match status" value="1"/>
</dbReference>
<dbReference type="PROSITE" id="PS50075">
    <property type="entry name" value="CARRIER"/>
    <property type="match status" value="1"/>
</dbReference>
<dbReference type="PANTHER" id="PTHR43775">
    <property type="entry name" value="FATTY ACID SYNTHASE"/>
    <property type="match status" value="1"/>
</dbReference>
<protein>
    <submittedName>
        <fullName evidence="13">Uncharacterized protein</fullName>
    </submittedName>
</protein>
<dbReference type="Gene3D" id="3.40.50.720">
    <property type="entry name" value="NAD(P)-binding Rossmann-like Domain"/>
    <property type="match status" value="1"/>
</dbReference>
<evidence type="ECO:0000256" key="7">
    <source>
        <dbReference type="ARBA" id="ARBA00022679"/>
    </source>
</evidence>
<dbReference type="InterPro" id="IPR009081">
    <property type="entry name" value="PP-bd_ACP"/>
</dbReference>
<dbReference type="Proteomes" id="UP000189670">
    <property type="component" value="Unassembled WGS sequence"/>
</dbReference>
<comment type="cofactor">
    <cofactor evidence="1">
        <name>pantetheine 4'-phosphate</name>
        <dbReference type="ChEBI" id="CHEBI:47942"/>
    </cofactor>
</comment>
<comment type="pathway">
    <text evidence="3">Antibiotic biosynthesis.</text>
</comment>
<dbReference type="InterPro" id="IPR020841">
    <property type="entry name" value="PKS_Beta-ketoAc_synthase_dom"/>
</dbReference>
<evidence type="ECO:0000313" key="13">
    <source>
        <dbReference type="EMBL" id="ETR70424.1"/>
    </source>
</evidence>